<sequence length="172" mass="18535">MTANLRTMVRDVADYPQPGILFRDITPLLRDAVGLQDAIDALAAPWSPGDVDYVAGIEARGFVLAPAVALRLQAGFLPVRKAGKLPCAVTRQEYDLEYGSAAIELHRDALEQGDRVVIVDDVLATGGTARAAVRLVESLGATVVGLEFLVELTALDGRRGLDDYRIESVIEY</sequence>
<dbReference type="Pfam" id="PF00156">
    <property type="entry name" value="Pribosyltran"/>
    <property type="match status" value="1"/>
</dbReference>
<keyword evidence="9" id="KW-0808">Transferase</keyword>
<dbReference type="NCBIfam" id="NF002634">
    <property type="entry name" value="PRK02304.1-3"/>
    <property type="match status" value="1"/>
</dbReference>
<dbReference type="PANTHER" id="PTHR32315:SF3">
    <property type="entry name" value="ADENINE PHOSPHORIBOSYLTRANSFERASE"/>
    <property type="match status" value="1"/>
</dbReference>
<evidence type="ECO:0000313" key="12">
    <source>
        <dbReference type="EMBL" id="SVD92381.1"/>
    </source>
</evidence>
<evidence type="ECO:0000256" key="4">
    <source>
        <dbReference type="ARBA" id="ARBA00004659"/>
    </source>
</evidence>
<evidence type="ECO:0000256" key="6">
    <source>
        <dbReference type="ARBA" id="ARBA00011893"/>
    </source>
</evidence>
<evidence type="ECO:0000259" key="11">
    <source>
        <dbReference type="Pfam" id="PF00156"/>
    </source>
</evidence>
<keyword evidence="10" id="KW-0660">Purine salvage</keyword>
<comment type="similarity">
    <text evidence="5">Belongs to the purine/pyrimidine phosphoribosyltransferase family.</text>
</comment>
<proteinExistence type="inferred from homology"/>
<dbReference type="GO" id="GO:0003999">
    <property type="term" value="F:adenine phosphoribosyltransferase activity"/>
    <property type="evidence" value="ECO:0007669"/>
    <property type="project" value="UniProtKB-EC"/>
</dbReference>
<evidence type="ECO:0000256" key="7">
    <source>
        <dbReference type="ARBA" id="ARBA00022490"/>
    </source>
</evidence>
<evidence type="ECO:0000256" key="10">
    <source>
        <dbReference type="ARBA" id="ARBA00022726"/>
    </source>
</evidence>
<evidence type="ECO:0000256" key="9">
    <source>
        <dbReference type="ARBA" id="ARBA00022679"/>
    </source>
</evidence>
<dbReference type="NCBIfam" id="TIGR01090">
    <property type="entry name" value="apt"/>
    <property type="match status" value="1"/>
</dbReference>
<evidence type="ECO:0000256" key="8">
    <source>
        <dbReference type="ARBA" id="ARBA00022676"/>
    </source>
</evidence>
<protein>
    <recommendedName>
        <fullName evidence="6">adenine phosphoribosyltransferase</fullName>
        <ecNumber evidence="6">2.4.2.7</ecNumber>
    </recommendedName>
</protein>
<keyword evidence="8" id="KW-0328">Glycosyltransferase</keyword>
<dbReference type="EC" id="2.4.2.7" evidence="6"/>
<dbReference type="HAMAP" id="MF_00004">
    <property type="entry name" value="Aden_phosphoribosyltr"/>
    <property type="match status" value="1"/>
</dbReference>
<dbReference type="CDD" id="cd06223">
    <property type="entry name" value="PRTases_typeI"/>
    <property type="match status" value="1"/>
</dbReference>
<comment type="pathway">
    <text evidence="4">Purine metabolism; AMP biosynthesis via salvage pathway; AMP from adenine: step 1/1.</text>
</comment>
<evidence type="ECO:0000256" key="1">
    <source>
        <dbReference type="ARBA" id="ARBA00000868"/>
    </source>
</evidence>
<gene>
    <name evidence="12" type="ORF">METZ01_LOCUS445235</name>
</gene>
<comment type="function">
    <text evidence="2">Catalyzes a salvage reaction resulting in the formation of AMP, that is energically less costly than de novo synthesis.</text>
</comment>
<dbReference type="GO" id="GO:0006168">
    <property type="term" value="P:adenine salvage"/>
    <property type="evidence" value="ECO:0007669"/>
    <property type="project" value="InterPro"/>
</dbReference>
<dbReference type="SUPFAM" id="SSF53271">
    <property type="entry name" value="PRTase-like"/>
    <property type="match status" value="1"/>
</dbReference>
<evidence type="ECO:0000256" key="2">
    <source>
        <dbReference type="ARBA" id="ARBA00003968"/>
    </source>
</evidence>
<dbReference type="InterPro" id="IPR000836">
    <property type="entry name" value="PRTase_dom"/>
</dbReference>
<dbReference type="GO" id="GO:0006166">
    <property type="term" value="P:purine ribonucleoside salvage"/>
    <property type="evidence" value="ECO:0007669"/>
    <property type="project" value="UniProtKB-KW"/>
</dbReference>
<dbReference type="EMBL" id="UINC01182265">
    <property type="protein sequence ID" value="SVD92381.1"/>
    <property type="molecule type" value="Genomic_DNA"/>
</dbReference>
<comment type="subcellular location">
    <subcellularLocation>
        <location evidence="3">Cytoplasm</location>
    </subcellularLocation>
</comment>
<name>A0A382ZA61_9ZZZZ</name>
<dbReference type="NCBIfam" id="NF002636">
    <property type="entry name" value="PRK02304.1-5"/>
    <property type="match status" value="1"/>
</dbReference>
<dbReference type="AlphaFoldDB" id="A0A382ZA61"/>
<dbReference type="GO" id="GO:0044209">
    <property type="term" value="P:AMP salvage"/>
    <property type="evidence" value="ECO:0007669"/>
    <property type="project" value="UniProtKB-UniPathway"/>
</dbReference>
<dbReference type="InterPro" id="IPR005764">
    <property type="entry name" value="Ade_phspho_trans"/>
</dbReference>
<dbReference type="InterPro" id="IPR050054">
    <property type="entry name" value="UPRTase/APRTase"/>
</dbReference>
<reference evidence="12" key="1">
    <citation type="submission" date="2018-05" db="EMBL/GenBank/DDBJ databases">
        <authorList>
            <person name="Lanie J.A."/>
            <person name="Ng W.-L."/>
            <person name="Kazmierczak K.M."/>
            <person name="Andrzejewski T.M."/>
            <person name="Davidsen T.M."/>
            <person name="Wayne K.J."/>
            <person name="Tettelin H."/>
            <person name="Glass J.I."/>
            <person name="Rusch D."/>
            <person name="Podicherti R."/>
            <person name="Tsui H.-C.T."/>
            <person name="Winkler M.E."/>
        </authorList>
    </citation>
    <scope>NUCLEOTIDE SEQUENCE</scope>
</reference>
<dbReference type="GO" id="GO:0002055">
    <property type="term" value="F:adenine binding"/>
    <property type="evidence" value="ECO:0007669"/>
    <property type="project" value="TreeGrafter"/>
</dbReference>
<accession>A0A382ZA61</accession>
<evidence type="ECO:0000256" key="5">
    <source>
        <dbReference type="ARBA" id="ARBA00008391"/>
    </source>
</evidence>
<evidence type="ECO:0000256" key="3">
    <source>
        <dbReference type="ARBA" id="ARBA00004496"/>
    </source>
</evidence>
<organism evidence="12">
    <name type="scientific">marine metagenome</name>
    <dbReference type="NCBI Taxonomy" id="408172"/>
    <lineage>
        <taxon>unclassified sequences</taxon>
        <taxon>metagenomes</taxon>
        <taxon>ecological metagenomes</taxon>
    </lineage>
</organism>
<dbReference type="GO" id="GO:0016208">
    <property type="term" value="F:AMP binding"/>
    <property type="evidence" value="ECO:0007669"/>
    <property type="project" value="TreeGrafter"/>
</dbReference>
<feature type="domain" description="Phosphoribosyltransferase" evidence="11">
    <location>
        <begin position="50"/>
        <end position="150"/>
    </location>
</feature>
<dbReference type="Gene3D" id="3.40.50.2020">
    <property type="match status" value="1"/>
</dbReference>
<dbReference type="FunFam" id="3.40.50.2020:FF:000021">
    <property type="entry name" value="Adenine phosphoribosyltransferase"/>
    <property type="match status" value="1"/>
</dbReference>
<dbReference type="PANTHER" id="PTHR32315">
    <property type="entry name" value="ADENINE PHOSPHORIBOSYLTRANSFERASE"/>
    <property type="match status" value="1"/>
</dbReference>
<dbReference type="InterPro" id="IPR029057">
    <property type="entry name" value="PRTase-like"/>
</dbReference>
<comment type="catalytic activity">
    <reaction evidence="1">
        <text>AMP + diphosphate = 5-phospho-alpha-D-ribose 1-diphosphate + adenine</text>
        <dbReference type="Rhea" id="RHEA:16609"/>
        <dbReference type="ChEBI" id="CHEBI:16708"/>
        <dbReference type="ChEBI" id="CHEBI:33019"/>
        <dbReference type="ChEBI" id="CHEBI:58017"/>
        <dbReference type="ChEBI" id="CHEBI:456215"/>
        <dbReference type="EC" id="2.4.2.7"/>
    </reaction>
</comment>
<dbReference type="UniPathway" id="UPA00588">
    <property type="reaction ID" value="UER00646"/>
</dbReference>
<dbReference type="GO" id="GO:0005737">
    <property type="term" value="C:cytoplasm"/>
    <property type="evidence" value="ECO:0007669"/>
    <property type="project" value="UniProtKB-SubCell"/>
</dbReference>
<keyword evidence="7" id="KW-0963">Cytoplasm</keyword>